<dbReference type="AlphaFoldDB" id="A0A2P5FV97"/>
<dbReference type="Pfam" id="PF02390">
    <property type="entry name" value="Methyltransf_4"/>
    <property type="match status" value="1"/>
</dbReference>
<evidence type="ECO:0000256" key="12">
    <source>
        <dbReference type="RuleBase" id="RU000532"/>
    </source>
</evidence>
<evidence type="ECO:0000256" key="13">
    <source>
        <dbReference type="RuleBase" id="RU000696"/>
    </source>
</evidence>
<keyword evidence="8" id="KW-0547">Nucleotide-binding</keyword>
<keyword evidence="6" id="KW-0949">S-adenosyl-L-methionine</keyword>
<organism evidence="14 15">
    <name type="scientific">Trema orientale</name>
    <name type="common">Charcoal tree</name>
    <name type="synonym">Celtis orientalis</name>
    <dbReference type="NCBI Taxonomy" id="63057"/>
    <lineage>
        <taxon>Eukaryota</taxon>
        <taxon>Viridiplantae</taxon>
        <taxon>Streptophyta</taxon>
        <taxon>Embryophyta</taxon>
        <taxon>Tracheophyta</taxon>
        <taxon>Spermatophyta</taxon>
        <taxon>Magnoliopsida</taxon>
        <taxon>eudicotyledons</taxon>
        <taxon>Gunneridae</taxon>
        <taxon>Pentapetalae</taxon>
        <taxon>rosids</taxon>
        <taxon>fabids</taxon>
        <taxon>Rosales</taxon>
        <taxon>Cannabaceae</taxon>
        <taxon>Trema</taxon>
    </lineage>
</organism>
<keyword evidence="5 12" id="KW-0808">Transferase</keyword>
<dbReference type="Pfam" id="PF00162">
    <property type="entry name" value="PGK"/>
    <property type="match status" value="1"/>
</dbReference>
<dbReference type="FunFam" id="3.40.50.1260:FF:000013">
    <property type="entry name" value="Phosphoglycerate kinase"/>
    <property type="match status" value="1"/>
</dbReference>
<evidence type="ECO:0000256" key="9">
    <source>
        <dbReference type="ARBA" id="ARBA00022777"/>
    </source>
</evidence>
<dbReference type="Gene3D" id="3.40.50.150">
    <property type="entry name" value="Vaccinia Virus protein VP39"/>
    <property type="match status" value="1"/>
</dbReference>
<keyword evidence="4" id="KW-0489">Methyltransferase</keyword>
<comment type="catalytic activity">
    <reaction evidence="12">
        <text>(2R)-3-phosphoglycerate + ATP = (2R)-3-phospho-glyceroyl phosphate + ADP</text>
        <dbReference type="Rhea" id="RHEA:14801"/>
        <dbReference type="ChEBI" id="CHEBI:30616"/>
        <dbReference type="ChEBI" id="CHEBI:57604"/>
        <dbReference type="ChEBI" id="CHEBI:58272"/>
        <dbReference type="ChEBI" id="CHEBI:456216"/>
        <dbReference type="EC" id="2.7.2.3"/>
    </reaction>
</comment>
<comment type="subunit">
    <text evidence="13">Monomer.</text>
</comment>
<dbReference type="InterPro" id="IPR001576">
    <property type="entry name" value="Phosphoglycerate_kinase"/>
</dbReference>
<evidence type="ECO:0000256" key="3">
    <source>
        <dbReference type="ARBA" id="ARBA00008982"/>
    </source>
</evidence>
<keyword evidence="9 12" id="KW-0418">Kinase</keyword>
<dbReference type="FunFam" id="3.40.50.150:FF:000194">
    <property type="entry name" value="Phosphoglycerate kinase"/>
    <property type="match status" value="1"/>
</dbReference>
<dbReference type="GO" id="GO:0005524">
    <property type="term" value="F:ATP binding"/>
    <property type="evidence" value="ECO:0007669"/>
    <property type="project" value="UniProtKB-KW"/>
</dbReference>
<dbReference type="Gene3D" id="3.40.50.1260">
    <property type="entry name" value="Phosphoglycerate kinase, N-terminal domain"/>
    <property type="match status" value="2"/>
</dbReference>
<dbReference type="SUPFAM" id="SSF53748">
    <property type="entry name" value="Phosphoglycerate kinase"/>
    <property type="match status" value="1"/>
</dbReference>
<dbReference type="EC" id="2.7.2.3" evidence="12"/>
<dbReference type="CDD" id="cd02440">
    <property type="entry name" value="AdoMet_MTases"/>
    <property type="match status" value="1"/>
</dbReference>
<evidence type="ECO:0000313" key="15">
    <source>
        <dbReference type="Proteomes" id="UP000237000"/>
    </source>
</evidence>
<name>A0A2P5FV97_TREOI</name>
<dbReference type="Proteomes" id="UP000237000">
    <property type="component" value="Unassembled WGS sequence"/>
</dbReference>
<dbReference type="OrthoDB" id="275353at2759"/>
<reference evidence="15" key="1">
    <citation type="submission" date="2016-06" db="EMBL/GenBank/DDBJ databases">
        <title>Parallel loss of symbiosis genes in relatives of nitrogen-fixing non-legume Parasponia.</title>
        <authorList>
            <person name="Van Velzen R."/>
            <person name="Holmer R."/>
            <person name="Bu F."/>
            <person name="Rutten L."/>
            <person name="Van Zeijl A."/>
            <person name="Liu W."/>
            <person name="Santuari L."/>
            <person name="Cao Q."/>
            <person name="Sharma T."/>
            <person name="Shen D."/>
            <person name="Roswanjaya Y."/>
            <person name="Wardhani T."/>
            <person name="Kalhor M.S."/>
            <person name="Jansen J."/>
            <person name="Van den Hoogen J."/>
            <person name="Gungor B."/>
            <person name="Hartog M."/>
            <person name="Hontelez J."/>
            <person name="Verver J."/>
            <person name="Yang W.-C."/>
            <person name="Schijlen E."/>
            <person name="Repin R."/>
            <person name="Schilthuizen M."/>
            <person name="Schranz E."/>
            <person name="Heidstra R."/>
            <person name="Miyata K."/>
            <person name="Fedorova E."/>
            <person name="Kohlen W."/>
            <person name="Bisseling T."/>
            <person name="Smit S."/>
            <person name="Geurts R."/>
        </authorList>
    </citation>
    <scope>NUCLEOTIDE SEQUENCE [LARGE SCALE GENOMIC DNA]</scope>
    <source>
        <strain evidence="15">cv. RG33-2</strain>
    </source>
</reference>
<dbReference type="PRINTS" id="PR00477">
    <property type="entry name" value="PHGLYCKINASE"/>
</dbReference>
<dbReference type="GO" id="GO:0005829">
    <property type="term" value="C:cytosol"/>
    <property type="evidence" value="ECO:0007669"/>
    <property type="project" value="TreeGrafter"/>
</dbReference>
<comment type="caution">
    <text evidence="14">The sequence shown here is derived from an EMBL/GenBank/DDBJ whole genome shotgun (WGS) entry which is preliminary data.</text>
</comment>
<comment type="catalytic activity">
    <reaction evidence="1">
        <text>guanosine(46) in tRNA + S-adenosyl-L-methionine = N(7)-methylguanosine(46) in tRNA + S-adenosyl-L-homocysteine</text>
        <dbReference type="Rhea" id="RHEA:42708"/>
        <dbReference type="Rhea" id="RHEA-COMP:10188"/>
        <dbReference type="Rhea" id="RHEA-COMP:10189"/>
        <dbReference type="ChEBI" id="CHEBI:57856"/>
        <dbReference type="ChEBI" id="CHEBI:59789"/>
        <dbReference type="ChEBI" id="CHEBI:74269"/>
        <dbReference type="ChEBI" id="CHEBI:74480"/>
        <dbReference type="EC" id="2.1.1.33"/>
    </reaction>
</comment>
<evidence type="ECO:0000256" key="5">
    <source>
        <dbReference type="ARBA" id="ARBA00022679"/>
    </source>
</evidence>
<protein>
    <recommendedName>
        <fullName evidence="12">Phosphoglycerate kinase</fullName>
        <ecNumber evidence="12">2.7.2.3</ecNumber>
    </recommendedName>
</protein>
<dbReference type="GO" id="GO:0006094">
    <property type="term" value="P:gluconeogenesis"/>
    <property type="evidence" value="ECO:0007669"/>
    <property type="project" value="TreeGrafter"/>
</dbReference>
<dbReference type="GO" id="GO:0008176">
    <property type="term" value="F:tRNA (guanine(46)-N7)-methyltransferase activity"/>
    <property type="evidence" value="ECO:0007669"/>
    <property type="project" value="UniProtKB-EC"/>
</dbReference>
<comment type="similarity">
    <text evidence="3 12">Belongs to the phosphoglycerate kinase family.</text>
</comment>
<dbReference type="EMBL" id="JXTC01000007">
    <property type="protein sequence ID" value="POO01721.1"/>
    <property type="molecule type" value="Genomic_DNA"/>
</dbReference>
<evidence type="ECO:0000256" key="10">
    <source>
        <dbReference type="ARBA" id="ARBA00022840"/>
    </source>
</evidence>
<keyword evidence="15" id="KW-1185">Reference proteome</keyword>
<dbReference type="STRING" id="63057.A0A2P5FV97"/>
<keyword evidence="11" id="KW-0460">Magnesium</keyword>
<dbReference type="PANTHER" id="PTHR11406">
    <property type="entry name" value="PHOSPHOGLYCERATE KINASE"/>
    <property type="match status" value="1"/>
</dbReference>
<dbReference type="GO" id="GO:0043531">
    <property type="term" value="F:ADP binding"/>
    <property type="evidence" value="ECO:0007669"/>
    <property type="project" value="TreeGrafter"/>
</dbReference>
<keyword evidence="10" id="KW-0067">ATP-binding</keyword>
<keyword evidence="7" id="KW-0819">tRNA processing</keyword>
<evidence type="ECO:0000256" key="4">
    <source>
        <dbReference type="ARBA" id="ARBA00022603"/>
    </source>
</evidence>
<evidence type="ECO:0000256" key="1">
    <source>
        <dbReference type="ARBA" id="ARBA00000142"/>
    </source>
</evidence>
<evidence type="ECO:0000256" key="8">
    <source>
        <dbReference type="ARBA" id="ARBA00022741"/>
    </source>
</evidence>
<dbReference type="InterPro" id="IPR029063">
    <property type="entry name" value="SAM-dependent_MTases_sf"/>
</dbReference>
<evidence type="ECO:0000256" key="11">
    <source>
        <dbReference type="ARBA" id="ARBA00022842"/>
    </source>
</evidence>
<dbReference type="PROSITE" id="PS51625">
    <property type="entry name" value="SAM_MT_TRMB"/>
    <property type="match status" value="1"/>
</dbReference>
<evidence type="ECO:0000256" key="6">
    <source>
        <dbReference type="ARBA" id="ARBA00022691"/>
    </source>
</evidence>
<dbReference type="InterPro" id="IPR036043">
    <property type="entry name" value="Phosphoglycerate_kinase_sf"/>
</dbReference>
<dbReference type="InterPro" id="IPR015824">
    <property type="entry name" value="Phosphoglycerate_kinase_N"/>
</dbReference>
<evidence type="ECO:0000256" key="7">
    <source>
        <dbReference type="ARBA" id="ARBA00022694"/>
    </source>
</evidence>
<evidence type="ECO:0000313" key="14">
    <source>
        <dbReference type="EMBL" id="POO01721.1"/>
    </source>
</evidence>
<dbReference type="InParanoid" id="A0A2P5FV97"/>
<dbReference type="PANTHER" id="PTHR11406:SF32">
    <property type="entry name" value="PHOSPHOGLYCERATE KINASE"/>
    <property type="match status" value="1"/>
</dbReference>
<dbReference type="SUPFAM" id="SSF53335">
    <property type="entry name" value="S-adenosyl-L-methionine-dependent methyltransferases"/>
    <property type="match status" value="1"/>
</dbReference>
<gene>
    <name evidence="14" type="ORF">TorRG33x02_024980</name>
</gene>
<dbReference type="InterPro" id="IPR003358">
    <property type="entry name" value="tRNA_(Gua-N-7)_MeTrfase_Trmb"/>
</dbReference>
<dbReference type="GO" id="GO:0006096">
    <property type="term" value="P:glycolytic process"/>
    <property type="evidence" value="ECO:0007669"/>
    <property type="project" value="InterPro"/>
</dbReference>
<evidence type="ECO:0000256" key="2">
    <source>
        <dbReference type="ARBA" id="ARBA00001946"/>
    </source>
</evidence>
<dbReference type="GO" id="GO:0004618">
    <property type="term" value="F:phosphoglycerate kinase activity"/>
    <property type="evidence" value="ECO:0007669"/>
    <property type="project" value="UniProtKB-EC"/>
</dbReference>
<sequence>MGQLLLVNVLQEPLFCGKLNWPKVHKYRPRPCSFLEECAQSQQSLKCHSVHYSIQETGKVVNHVESPLNHKAFDCNGEESDTLPYVQTLREFPKKELVEKVVLVRFDSTILVQKEADQIAQPASNALFTIKYLHESGAKVILVSDWSVRNNSRLFDSESFADILSSVLQLRVVPARCVSPERLAKTENYEKTDILLLDNLSEFKEEVANCPKFAEALSAGVDIFVNESFSQSHKILASNVGVTRFCYACVAGFQFEESLNQLQNLKETKREPYVAIIGGGNILDKAAALHFLASRCEGLVFVGMMCFQIMHALGLAVPLNLVERGAVKEALDIVQFAESRNVQIVYPKDFLCKNDQLPDQLEIFPSHGILDGWIPVDIGPVTLDEIKSLLSKCKKTLWIGPVKFHKSSYISGASKLAQILVQLSQNDCDVTVVGNIACEAIMKESSPVSVFNMIYNASVVWEFLKGRKLPGVIALDRAYPFYIDWNAVYVDPSKPLVVDIGSDSEWTGNGLFLLGMAKRRLDLNFLGLEINKKLVRRCLDSLQRFGMKNGYFIATNATSAFHSIVSSYPGKLVLVSIQCPNPDFNNPDHRWRMLQRSLFEAVVELLVPTGKVFLQSDIEAVSLRMKEEFLKYGKGRLIVHEESNAITSEGWLKENPFGVWSDWEQHVLDRGDPMYRVMLSKSTNAE</sequence>
<proteinExistence type="inferred from homology"/>
<accession>A0A2P5FV97</accession>
<comment type="cofactor">
    <cofactor evidence="2">
        <name>Mg(2+)</name>
        <dbReference type="ChEBI" id="CHEBI:18420"/>
    </cofactor>
</comment>